<gene>
    <name evidence="1" type="ORF">GCM10011348_41100</name>
</gene>
<organism evidence="1 2">
    <name type="scientific">Marinobacterium nitratireducens</name>
    <dbReference type="NCBI Taxonomy" id="518897"/>
    <lineage>
        <taxon>Bacteria</taxon>
        <taxon>Pseudomonadati</taxon>
        <taxon>Pseudomonadota</taxon>
        <taxon>Gammaproteobacteria</taxon>
        <taxon>Oceanospirillales</taxon>
        <taxon>Oceanospirillaceae</taxon>
        <taxon>Marinobacterium</taxon>
    </lineage>
</organism>
<accession>A0A918DXQ5</accession>
<protein>
    <recommendedName>
        <fullName evidence="3">YfcL protein</fullName>
    </recommendedName>
</protein>
<comment type="caution">
    <text evidence="1">The sequence shown here is derived from an EMBL/GenBank/DDBJ whole genome shotgun (WGS) entry which is preliminary data.</text>
</comment>
<dbReference type="InterPro" id="IPR014987">
    <property type="entry name" value="UPF_YfcL"/>
</dbReference>
<proteinExistence type="predicted"/>
<evidence type="ECO:0008006" key="3">
    <source>
        <dbReference type="Google" id="ProtNLM"/>
    </source>
</evidence>
<keyword evidence="2" id="KW-1185">Reference proteome</keyword>
<dbReference type="EMBL" id="BMLT01000013">
    <property type="protein sequence ID" value="GGO87580.1"/>
    <property type="molecule type" value="Genomic_DNA"/>
</dbReference>
<sequence>MNVSAYSDHLHQYLLRQEETTEDADRLFYSSYLLGHLSLAAAADPETPEQLHRGVDASLDDAFAVDHLSDADKDGIRSLWQEALAAC</sequence>
<evidence type="ECO:0000313" key="1">
    <source>
        <dbReference type="EMBL" id="GGO87580.1"/>
    </source>
</evidence>
<dbReference type="RefSeq" id="WP_188862513.1">
    <property type="nucleotide sequence ID" value="NZ_BMLT01000013.1"/>
</dbReference>
<reference evidence="1 2" key="1">
    <citation type="journal article" date="2014" name="Int. J. Syst. Evol. Microbiol.">
        <title>Complete genome sequence of Corynebacterium casei LMG S-19264T (=DSM 44701T), isolated from a smear-ripened cheese.</title>
        <authorList>
            <consortium name="US DOE Joint Genome Institute (JGI-PGF)"/>
            <person name="Walter F."/>
            <person name="Albersmeier A."/>
            <person name="Kalinowski J."/>
            <person name="Ruckert C."/>
        </authorList>
    </citation>
    <scope>NUCLEOTIDE SEQUENCE [LARGE SCALE GENOMIC DNA]</scope>
    <source>
        <strain evidence="1 2">CGMCC 1.7286</strain>
    </source>
</reference>
<evidence type="ECO:0000313" key="2">
    <source>
        <dbReference type="Proteomes" id="UP000599578"/>
    </source>
</evidence>
<dbReference type="Proteomes" id="UP000599578">
    <property type="component" value="Unassembled WGS sequence"/>
</dbReference>
<name>A0A918DXQ5_9GAMM</name>
<dbReference type="Pfam" id="PF08891">
    <property type="entry name" value="YfcL"/>
    <property type="match status" value="1"/>
</dbReference>
<dbReference type="AlphaFoldDB" id="A0A918DXQ5"/>